<sequence length="94" mass="10340">MLLQKSTSIRLRSLKIKLMLASICRSYHRSISIPENQISMLKIEQVTSSLPVHSLLGLMTSLQSFPEVHVCCACHGLWADLCKGSGLLTARCGV</sequence>
<gene>
    <name evidence="1" type="ORF">KC19_5G154900</name>
</gene>
<protein>
    <submittedName>
        <fullName evidence="1">Uncharacterized protein</fullName>
    </submittedName>
</protein>
<dbReference type="Proteomes" id="UP000822688">
    <property type="component" value="Chromosome 5"/>
</dbReference>
<keyword evidence="2" id="KW-1185">Reference proteome</keyword>
<name>A0A8T0I328_CERPU</name>
<reference evidence="1" key="1">
    <citation type="submission" date="2020-06" db="EMBL/GenBank/DDBJ databases">
        <title>WGS assembly of Ceratodon purpureus strain R40.</title>
        <authorList>
            <person name="Carey S.B."/>
            <person name="Jenkins J."/>
            <person name="Shu S."/>
            <person name="Lovell J.T."/>
            <person name="Sreedasyam A."/>
            <person name="Maumus F."/>
            <person name="Tiley G.P."/>
            <person name="Fernandez-Pozo N."/>
            <person name="Barry K."/>
            <person name="Chen C."/>
            <person name="Wang M."/>
            <person name="Lipzen A."/>
            <person name="Daum C."/>
            <person name="Saski C.A."/>
            <person name="Payton A.C."/>
            <person name="Mcbreen J.C."/>
            <person name="Conrad R.E."/>
            <person name="Kollar L.M."/>
            <person name="Olsson S."/>
            <person name="Huttunen S."/>
            <person name="Landis J.B."/>
            <person name="Wickett N.J."/>
            <person name="Johnson M.G."/>
            <person name="Rensing S.A."/>
            <person name="Grimwood J."/>
            <person name="Schmutz J."/>
            <person name="Mcdaniel S.F."/>
        </authorList>
    </citation>
    <scope>NUCLEOTIDE SEQUENCE</scope>
    <source>
        <strain evidence="1">R40</strain>
    </source>
</reference>
<dbReference type="AlphaFoldDB" id="A0A8T0I328"/>
<evidence type="ECO:0000313" key="1">
    <source>
        <dbReference type="EMBL" id="KAG0577427.1"/>
    </source>
</evidence>
<dbReference type="EMBL" id="CM026425">
    <property type="protein sequence ID" value="KAG0577427.1"/>
    <property type="molecule type" value="Genomic_DNA"/>
</dbReference>
<comment type="caution">
    <text evidence="1">The sequence shown here is derived from an EMBL/GenBank/DDBJ whole genome shotgun (WGS) entry which is preliminary data.</text>
</comment>
<proteinExistence type="predicted"/>
<evidence type="ECO:0000313" key="2">
    <source>
        <dbReference type="Proteomes" id="UP000822688"/>
    </source>
</evidence>
<organism evidence="1 2">
    <name type="scientific">Ceratodon purpureus</name>
    <name type="common">Fire moss</name>
    <name type="synonym">Dicranum purpureum</name>
    <dbReference type="NCBI Taxonomy" id="3225"/>
    <lineage>
        <taxon>Eukaryota</taxon>
        <taxon>Viridiplantae</taxon>
        <taxon>Streptophyta</taxon>
        <taxon>Embryophyta</taxon>
        <taxon>Bryophyta</taxon>
        <taxon>Bryophytina</taxon>
        <taxon>Bryopsida</taxon>
        <taxon>Dicranidae</taxon>
        <taxon>Pseudoditrichales</taxon>
        <taxon>Ditrichaceae</taxon>
        <taxon>Ceratodon</taxon>
    </lineage>
</organism>
<accession>A0A8T0I328</accession>